<sequence>MNNGQLDQFTARILPKRQGCRRHVVIACQHSESFRSLINGSVSAHEYVQHVIIDNWQARRNRMNIDVHPFEHSK</sequence>
<protein>
    <submittedName>
        <fullName evidence="1">Uncharacterized protein</fullName>
    </submittedName>
</protein>
<accession>A0A381T532</accession>
<gene>
    <name evidence="1" type="ORF">METZ01_LOCUS64129</name>
</gene>
<name>A0A381T532_9ZZZZ</name>
<dbReference type="EMBL" id="UINC01004036">
    <property type="protein sequence ID" value="SVA11275.1"/>
    <property type="molecule type" value="Genomic_DNA"/>
</dbReference>
<organism evidence="1">
    <name type="scientific">marine metagenome</name>
    <dbReference type="NCBI Taxonomy" id="408172"/>
    <lineage>
        <taxon>unclassified sequences</taxon>
        <taxon>metagenomes</taxon>
        <taxon>ecological metagenomes</taxon>
    </lineage>
</organism>
<dbReference type="AlphaFoldDB" id="A0A381T532"/>
<reference evidence="1" key="1">
    <citation type="submission" date="2018-05" db="EMBL/GenBank/DDBJ databases">
        <authorList>
            <person name="Lanie J.A."/>
            <person name="Ng W.-L."/>
            <person name="Kazmierczak K.M."/>
            <person name="Andrzejewski T.M."/>
            <person name="Davidsen T.M."/>
            <person name="Wayne K.J."/>
            <person name="Tettelin H."/>
            <person name="Glass J.I."/>
            <person name="Rusch D."/>
            <person name="Podicherti R."/>
            <person name="Tsui H.-C.T."/>
            <person name="Winkler M.E."/>
        </authorList>
    </citation>
    <scope>NUCLEOTIDE SEQUENCE</scope>
</reference>
<proteinExistence type="predicted"/>
<evidence type="ECO:0000313" key="1">
    <source>
        <dbReference type="EMBL" id="SVA11275.1"/>
    </source>
</evidence>